<evidence type="ECO:0000313" key="1">
    <source>
        <dbReference type="EMBL" id="EST47518.1"/>
    </source>
</evidence>
<accession>V6LTD6</accession>
<dbReference type="AlphaFoldDB" id="V6LTD6"/>
<keyword evidence="3" id="KW-1185">Reference proteome</keyword>
<dbReference type="Proteomes" id="UP000018208">
    <property type="component" value="Unassembled WGS sequence"/>
</dbReference>
<gene>
    <name evidence="1" type="ORF">SS50377_12503</name>
    <name evidence="2" type="ORF">SS50377_27006</name>
</gene>
<dbReference type="EMBL" id="AUWU02000007">
    <property type="protein sequence ID" value="KAH0570720.1"/>
    <property type="molecule type" value="Genomic_DNA"/>
</dbReference>
<evidence type="ECO:0000313" key="3">
    <source>
        <dbReference type="Proteomes" id="UP000018208"/>
    </source>
</evidence>
<dbReference type="EMBL" id="KI546040">
    <property type="protein sequence ID" value="EST47518.1"/>
    <property type="molecule type" value="Genomic_DNA"/>
</dbReference>
<reference evidence="1 2" key="1">
    <citation type="journal article" date="2014" name="PLoS Genet.">
        <title>The Genome of Spironucleus salmonicida Highlights a Fish Pathogen Adapted to Fluctuating Environments.</title>
        <authorList>
            <person name="Xu F."/>
            <person name="Jerlstrom-Hultqvist J."/>
            <person name="Einarsson E."/>
            <person name="Astvaldsson A."/>
            <person name="Svard S.G."/>
            <person name="Andersson J.O."/>
        </authorList>
    </citation>
    <scope>NUCLEOTIDE SEQUENCE</scope>
    <source>
        <strain evidence="2">ATCC 50377</strain>
    </source>
</reference>
<dbReference type="VEuPathDB" id="GiardiaDB:SS50377_27006"/>
<reference evidence="2" key="2">
    <citation type="submission" date="2020-12" db="EMBL/GenBank/DDBJ databases">
        <title>New Spironucleus salmonicida genome in near-complete chromosomes.</title>
        <authorList>
            <person name="Xu F."/>
            <person name="Kurt Z."/>
            <person name="Jimenez-Gonzalez A."/>
            <person name="Astvaldsson A."/>
            <person name="Andersson J.O."/>
            <person name="Svard S.G."/>
        </authorList>
    </citation>
    <scope>NUCLEOTIDE SEQUENCE</scope>
    <source>
        <strain evidence="2">ATCC 50377</strain>
    </source>
</reference>
<proteinExistence type="predicted"/>
<sequence length="92" mass="10599">MKKSNFPNTLTSQQHKFSSILPPIRQNNITYEQCKLIYQSNQIQISNSPNSATAEKSTISAKPPIIRKQKTDIVYASQDRRILKAIKNNFKY</sequence>
<evidence type="ECO:0000313" key="2">
    <source>
        <dbReference type="EMBL" id="KAH0570720.1"/>
    </source>
</evidence>
<protein>
    <submittedName>
        <fullName evidence="1">Uncharacterized protein</fullName>
    </submittedName>
</protein>
<name>V6LTD6_9EUKA</name>
<organism evidence="1">
    <name type="scientific">Spironucleus salmonicida</name>
    <dbReference type="NCBI Taxonomy" id="348837"/>
    <lineage>
        <taxon>Eukaryota</taxon>
        <taxon>Metamonada</taxon>
        <taxon>Diplomonadida</taxon>
        <taxon>Hexamitidae</taxon>
        <taxon>Hexamitinae</taxon>
        <taxon>Spironucleus</taxon>
    </lineage>
</organism>